<dbReference type="InterPro" id="IPR053253">
    <property type="entry name" value="Sex_diff_modulator"/>
</dbReference>
<proteinExistence type="predicted"/>
<gene>
    <name evidence="2" type="ORF">PVAP13_7NG225017</name>
</gene>
<feature type="compositionally biased region" description="Gly residues" evidence="1">
    <location>
        <begin position="290"/>
        <end position="299"/>
    </location>
</feature>
<protein>
    <submittedName>
        <fullName evidence="2">Uncharacterized protein</fullName>
    </submittedName>
</protein>
<comment type="caution">
    <text evidence="2">The sequence shown here is derived from an EMBL/GenBank/DDBJ whole genome shotgun (WGS) entry which is preliminary data.</text>
</comment>
<feature type="region of interest" description="Disordered" evidence="1">
    <location>
        <begin position="279"/>
        <end position="354"/>
    </location>
</feature>
<dbReference type="PANTHER" id="PTHR33087:SF31">
    <property type="entry name" value="OS06G0482850 PROTEIN"/>
    <property type="match status" value="1"/>
</dbReference>
<accession>A0A8T0Q9N7</accession>
<evidence type="ECO:0000256" key="1">
    <source>
        <dbReference type="SAM" id="MobiDB-lite"/>
    </source>
</evidence>
<name>A0A8T0Q9N7_PANVG</name>
<reference evidence="2" key="1">
    <citation type="submission" date="2020-05" db="EMBL/GenBank/DDBJ databases">
        <title>WGS assembly of Panicum virgatum.</title>
        <authorList>
            <person name="Lovell J.T."/>
            <person name="Jenkins J."/>
            <person name="Shu S."/>
            <person name="Juenger T.E."/>
            <person name="Schmutz J."/>
        </authorList>
    </citation>
    <scope>NUCLEOTIDE SEQUENCE</scope>
    <source>
        <strain evidence="2">AP13</strain>
    </source>
</reference>
<dbReference type="AlphaFoldDB" id="A0A8T0Q9N7"/>
<evidence type="ECO:0000313" key="3">
    <source>
        <dbReference type="Proteomes" id="UP000823388"/>
    </source>
</evidence>
<organism evidence="2 3">
    <name type="scientific">Panicum virgatum</name>
    <name type="common">Blackwell switchgrass</name>
    <dbReference type="NCBI Taxonomy" id="38727"/>
    <lineage>
        <taxon>Eukaryota</taxon>
        <taxon>Viridiplantae</taxon>
        <taxon>Streptophyta</taxon>
        <taxon>Embryophyta</taxon>
        <taxon>Tracheophyta</taxon>
        <taxon>Spermatophyta</taxon>
        <taxon>Magnoliopsida</taxon>
        <taxon>Liliopsida</taxon>
        <taxon>Poales</taxon>
        <taxon>Poaceae</taxon>
        <taxon>PACMAD clade</taxon>
        <taxon>Panicoideae</taxon>
        <taxon>Panicodae</taxon>
        <taxon>Paniceae</taxon>
        <taxon>Panicinae</taxon>
        <taxon>Panicum</taxon>
        <taxon>Panicum sect. Hiantes</taxon>
    </lineage>
</organism>
<dbReference type="Proteomes" id="UP000823388">
    <property type="component" value="Chromosome 7N"/>
</dbReference>
<keyword evidence="3" id="KW-1185">Reference proteome</keyword>
<dbReference type="PANTHER" id="PTHR33087">
    <property type="entry name" value="OS07G0539200 PROTEIN"/>
    <property type="match status" value="1"/>
</dbReference>
<sequence length="354" mass="39686">MKHFIPGEPERRPDEAVACVWRSAAVREAERDIMIHSLVAVQMDASARPTCDEVLREASFQLHIPVHLLRVSKLRPATFLLRFEAQVQRNAALGQEALVFGRYRLHLMPWTRQFGATASKLFYRVRVCIEGVPSHAEQAEAVSQLFDGNTFVESIDHEKLSEDERACFCVWIRTGDPDTIPRTGTIRMEEPSQLSEEFYSGLGDEAEQDGPALMLNYKVIIHVDRVVDYTALPPSPYRSYVGIPDDVPEVEWPVQHRFDWRLGVLDGYPVQRRVRVHERLGERRRDRSPPGGGNGGGGLQLRQVPPPSMHGFTSGGIGQQATCSRRNDSSYGGRRYYMASGTVGEAGGEGDDGR</sequence>
<dbReference type="EMBL" id="CM029050">
    <property type="protein sequence ID" value="KAG2567034.1"/>
    <property type="molecule type" value="Genomic_DNA"/>
</dbReference>
<feature type="compositionally biased region" description="Basic and acidic residues" evidence="1">
    <location>
        <begin position="279"/>
        <end position="288"/>
    </location>
</feature>
<evidence type="ECO:0000313" key="2">
    <source>
        <dbReference type="EMBL" id="KAG2567034.1"/>
    </source>
</evidence>